<reference evidence="3" key="1">
    <citation type="journal article" date="2019" name="Int. J. Syst. Evol. Microbiol.">
        <title>The Global Catalogue of Microorganisms (GCM) 10K type strain sequencing project: providing services to taxonomists for standard genome sequencing and annotation.</title>
        <authorList>
            <consortium name="The Broad Institute Genomics Platform"/>
            <consortium name="The Broad Institute Genome Sequencing Center for Infectious Disease"/>
            <person name="Wu L."/>
            <person name="Ma J."/>
        </authorList>
    </citation>
    <scope>NUCLEOTIDE SEQUENCE [LARGE SCALE GENOMIC DNA]</scope>
    <source>
        <strain evidence="3">CGMCC 4.1469</strain>
    </source>
</reference>
<comment type="caution">
    <text evidence="2">The sequence shown here is derived from an EMBL/GenBank/DDBJ whole genome shotgun (WGS) entry which is preliminary data.</text>
</comment>
<dbReference type="RefSeq" id="WP_377162263.1">
    <property type="nucleotide sequence ID" value="NZ_JBHSMQ010000001.1"/>
</dbReference>
<dbReference type="EMBL" id="JBHSMQ010000001">
    <property type="protein sequence ID" value="MFC5453309.1"/>
    <property type="molecule type" value="Genomic_DNA"/>
</dbReference>
<evidence type="ECO:0000313" key="2">
    <source>
        <dbReference type="EMBL" id="MFC5453309.1"/>
    </source>
</evidence>
<feature type="transmembrane region" description="Helical" evidence="1">
    <location>
        <begin position="148"/>
        <end position="165"/>
    </location>
</feature>
<keyword evidence="1" id="KW-1133">Transmembrane helix</keyword>
<proteinExistence type="predicted"/>
<protein>
    <submittedName>
        <fullName evidence="2">Nramp family divalent metal transporter</fullName>
    </submittedName>
</protein>
<sequence>MKPSNPNHGSLPPWKSDDLPAPLPFSWRNALRTIGPGAILLVGAIGMGEWIAGPLFVVQHGRSVLWIATLAFVLQSLLNLEAVRYTLYTGEPVLTGFMRMRPGSRVWGVFYALGGFAQLGMPAAAAGCAGVAFAMMQGRAPTDADAPTVTWITVALVLISAVVLASGKKVERLLERLSWMMIIFIFGFLLWVNFTFVPLKDWGSTLTGFFSFGVVPEKVDFVMLAVFAALAGSGGIGNLAIANWFRDKGFGMAAKAGNMGGVWSTEQTLAPVGSVFPINAENLKRWRDWWRYAIIDQSGLWMLGCIVGMFLMVNLASSLFQPGMQVTGVAAGVFQAAEMRKLWEGFWILGLMNGFWILFSTTLTNVDVLARVVADIAWAGGAVPKQMPVGRLYGLLLLGFTVFACFGAFLGDAKLLLMILGATAAPITAFSALQILHLNTTLLPRELRPPLWRKIALVLCALFYGFISFAMFRQIFSH</sequence>
<organism evidence="2 3">
    <name type="scientific">Prosthecobacter fluviatilis</name>
    <dbReference type="NCBI Taxonomy" id="445931"/>
    <lineage>
        <taxon>Bacteria</taxon>
        <taxon>Pseudomonadati</taxon>
        <taxon>Verrucomicrobiota</taxon>
        <taxon>Verrucomicrobiia</taxon>
        <taxon>Verrucomicrobiales</taxon>
        <taxon>Verrucomicrobiaceae</taxon>
        <taxon>Prosthecobacter</taxon>
    </lineage>
</organism>
<feature type="transmembrane region" description="Helical" evidence="1">
    <location>
        <begin position="415"/>
        <end position="436"/>
    </location>
</feature>
<feature type="transmembrane region" description="Helical" evidence="1">
    <location>
        <begin position="108"/>
        <end position="136"/>
    </location>
</feature>
<name>A0ABW0KIM2_9BACT</name>
<feature type="transmembrane region" description="Helical" evidence="1">
    <location>
        <begin position="391"/>
        <end position="409"/>
    </location>
</feature>
<feature type="transmembrane region" description="Helical" evidence="1">
    <location>
        <begin position="38"/>
        <end position="58"/>
    </location>
</feature>
<evidence type="ECO:0000313" key="3">
    <source>
        <dbReference type="Proteomes" id="UP001596052"/>
    </source>
</evidence>
<dbReference type="Proteomes" id="UP001596052">
    <property type="component" value="Unassembled WGS sequence"/>
</dbReference>
<accession>A0ABW0KIM2</accession>
<feature type="transmembrane region" description="Helical" evidence="1">
    <location>
        <begin position="346"/>
        <end position="370"/>
    </location>
</feature>
<keyword evidence="1" id="KW-0472">Membrane</keyword>
<evidence type="ECO:0000256" key="1">
    <source>
        <dbReference type="SAM" id="Phobius"/>
    </source>
</evidence>
<feature type="transmembrane region" description="Helical" evidence="1">
    <location>
        <begin position="177"/>
        <end position="199"/>
    </location>
</feature>
<feature type="transmembrane region" description="Helical" evidence="1">
    <location>
        <begin position="300"/>
        <end position="320"/>
    </location>
</feature>
<keyword evidence="1" id="KW-0812">Transmembrane</keyword>
<feature type="transmembrane region" description="Helical" evidence="1">
    <location>
        <begin position="219"/>
        <end position="245"/>
    </location>
</feature>
<dbReference type="NCBIfam" id="NF037982">
    <property type="entry name" value="Nramp_1"/>
    <property type="match status" value="1"/>
</dbReference>
<feature type="transmembrane region" description="Helical" evidence="1">
    <location>
        <begin position="456"/>
        <end position="476"/>
    </location>
</feature>
<gene>
    <name evidence="2" type="ORF">ACFQDI_00465</name>
</gene>
<keyword evidence="3" id="KW-1185">Reference proteome</keyword>
<feature type="transmembrane region" description="Helical" evidence="1">
    <location>
        <begin position="64"/>
        <end position="87"/>
    </location>
</feature>